<evidence type="ECO:0000256" key="4">
    <source>
        <dbReference type="ARBA" id="ARBA00022679"/>
    </source>
</evidence>
<evidence type="ECO:0000313" key="12">
    <source>
        <dbReference type="Proteomes" id="UP000010480"/>
    </source>
</evidence>
<dbReference type="GO" id="GO:0004385">
    <property type="term" value="F:GMP kinase activity"/>
    <property type="evidence" value="ECO:0007669"/>
    <property type="project" value="UniProtKB-UniRule"/>
</dbReference>
<evidence type="ECO:0000256" key="2">
    <source>
        <dbReference type="ARBA" id="ARBA00012961"/>
    </source>
</evidence>
<proteinExistence type="inferred from homology"/>
<dbReference type="GO" id="GO:0005829">
    <property type="term" value="C:cytosol"/>
    <property type="evidence" value="ECO:0007669"/>
    <property type="project" value="TreeGrafter"/>
</dbReference>
<dbReference type="SUPFAM" id="SSF52540">
    <property type="entry name" value="P-loop containing nucleoside triphosphate hydrolases"/>
    <property type="match status" value="1"/>
</dbReference>
<keyword evidence="5 9" id="KW-0547">Nucleotide-binding</keyword>
<comment type="similarity">
    <text evidence="1 9">Belongs to the guanylate kinase family.</text>
</comment>
<dbReference type="HOGENOM" id="CLU_001715_1_2_3"/>
<feature type="domain" description="Guanylate kinase-like" evidence="10">
    <location>
        <begin position="8"/>
        <end position="186"/>
    </location>
</feature>
<dbReference type="PROSITE" id="PS50052">
    <property type="entry name" value="GUANYLATE_KINASE_2"/>
    <property type="match status" value="1"/>
</dbReference>
<comment type="catalytic activity">
    <reaction evidence="9">
        <text>GMP + ATP = GDP + ADP</text>
        <dbReference type="Rhea" id="RHEA:20780"/>
        <dbReference type="ChEBI" id="CHEBI:30616"/>
        <dbReference type="ChEBI" id="CHEBI:58115"/>
        <dbReference type="ChEBI" id="CHEBI:58189"/>
        <dbReference type="ChEBI" id="CHEBI:456216"/>
        <dbReference type="EC" id="2.7.4.8"/>
    </reaction>
</comment>
<evidence type="ECO:0000256" key="7">
    <source>
        <dbReference type="ARBA" id="ARBA00022840"/>
    </source>
</evidence>
<evidence type="ECO:0000259" key="10">
    <source>
        <dbReference type="PROSITE" id="PS50052"/>
    </source>
</evidence>
<dbReference type="PATRIC" id="fig|755178.3.peg.2414"/>
<accession>K9Z7J1</accession>
<evidence type="ECO:0000256" key="9">
    <source>
        <dbReference type="HAMAP-Rule" id="MF_00328"/>
    </source>
</evidence>
<dbReference type="CDD" id="cd00071">
    <property type="entry name" value="GMPK"/>
    <property type="match status" value="1"/>
</dbReference>
<name>K9Z7J1_CYAAP</name>
<dbReference type="Gene3D" id="3.30.63.10">
    <property type="entry name" value="Guanylate Kinase phosphate binding domain"/>
    <property type="match status" value="1"/>
</dbReference>
<organism evidence="11 12">
    <name type="scientific">Cyanobacterium aponinum (strain PCC 10605)</name>
    <dbReference type="NCBI Taxonomy" id="755178"/>
    <lineage>
        <taxon>Bacteria</taxon>
        <taxon>Bacillati</taxon>
        <taxon>Cyanobacteriota</taxon>
        <taxon>Cyanophyceae</taxon>
        <taxon>Oscillatoriophycideae</taxon>
        <taxon>Chroococcales</taxon>
        <taxon>Geminocystaceae</taxon>
        <taxon>Cyanobacterium</taxon>
    </lineage>
</organism>
<dbReference type="PROSITE" id="PS00856">
    <property type="entry name" value="GUANYLATE_KINASE_1"/>
    <property type="match status" value="1"/>
</dbReference>
<dbReference type="InterPro" id="IPR008145">
    <property type="entry name" value="GK/Ca_channel_bsu"/>
</dbReference>
<keyword evidence="4 9" id="KW-0808">Transferase</keyword>
<dbReference type="EC" id="2.7.4.8" evidence="2 9"/>
<dbReference type="GO" id="GO:0005524">
    <property type="term" value="F:ATP binding"/>
    <property type="evidence" value="ECO:0007669"/>
    <property type="project" value="UniProtKB-UniRule"/>
</dbReference>
<dbReference type="InterPro" id="IPR008144">
    <property type="entry name" value="Guanylate_kin-like_dom"/>
</dbReference>
<sequence length="194" mass="21993">MNQQEKRGKLIVITGPSGVGKGTIVKQLLAKHSQIFISTSATTRKPREGEIHGQDYFFLSQDEFKQMIDNSQLLEWAEYNGNYYGTPKQPVIEQIEQGKIVILEIEVLGARQVKETFPDALRIFILPPSEAELERRLRGRGTDSESAIIKRLEKAKFELSTCNEFDYQVINDQLENAIASVEKIITGVRGFFNS</sequence>
<evidence type="ECO:0000256" key="1">
    <source>
        <dbReference type="ARBA" id="ARBA00005790"/>
    </source>
</evidence>
<gene>
    <name evidence="9" type="primary">gmk</name>
    <name evidence="11" type="ordered locus">Cyan10605_2273</name>
</gene>
<dbReference type="InterPro" id="IPR017665">
    <property type="entry name" value="Guanylate_kinase"/>
</dbReference>
<keyword evidence="12" id="KW-1185">Reference proteome</keyword>
<evidence type="ECO:0000256" key="6">
    <source>
        <dbReference type="ARBA" id="ARBA00022777"/>
    </source>
</evidence>
<dbReference type="HAMAP" id="MF_00328">
    <property type="entry name" value="Guanylate_kinase"/>
    <property type="match status" value="1"/>
</dbReference>
<keyword evidence="9" id="KW-0963">Cytoplasm</keyword>
<dbReference type="PANTHER" id="PTHR23117">
    <property type="entry name" value="GUANYLATE KINASE-RELATED"/>
    <property type="match status" value="1"/>
</dbReference>
<dbReference type="RefSeq" id="WP_015220082.1">
    <property type="nucleotide sequence ID" value="NC_019776.1"/>
</dbReference>
<dbReference type="AlphaFoldDB" id="K9Z7J1"/>
<dbReference type="EMBL" id="CP003947">
    <property type="protein sequence ID" value="AFZ54358.1"/>
    <property type="molecule type" value="Genomic_DNA"/>
</dbReference>
<dbReference type="InterPro" id="IPR027417">
    <property type="entry name" value="P-loop_NTPase"/>
</dbReference>
<dbReference type="eggNOG" id="COG0194">
    <property type="taxonomic scope" value="Bacteria"/>
</dbReference>
<dbReference type="PANTHER" id="PTHR23117:SF13">
    <property type="entry name" value="GUANYLATE KINASE"/>
    <property type="match status" value="1"/>
</dbReference>
<dbReference type="FunFam" id="3.30.63.10:FF:000002">
    <property type="entry name" value="Guanylate kinase 1"/>
    <property type="match status" value="1"/>
</dbReference>
<comment type="subcellular location">
    <subcellularLocation>
        <location evidence="9">Cytoplasm</location>
    </subcellularLocation>
</comment>
<dbReference type="KEGG" id="can:Cyan10605_2273"/>
<dbReference type="STRING" id="755178.Cyan10605_2273"/>
<dbReference type="Pfam" id="PF00625">
    <property type="entry name" value="Guanylate_kin"/>
    <property type="match status" value="1"/>
</dbReference>
<dbReference type="Gene3D" id="3.40.50.300">
    <property type="entry name" value="P-loop containing nucleotide triphosphate hydrolases"/>
    <property type="match status" value="1"/>
</dbReference>
<evidence type="ECO:0000256" key="5">
    <source>
        <dbReference type="ARBA" id="ARBA00022741"/>
    </source>
</evidence>
<dbReference type="InterPro" id="IPR020590">
    <property type="entry name" value="Guanylate_kinase_CS"/>
</dbReference>
<protein>
    <recommendedName>
        <fullName evidence="3 9">Guanylate kinase</fullName>
        <ecNumber evidence="2 9">2.7.4.8</ecNumber>
    </recommendedName>
    <alternativeName>
        <fullName evidence="8 9">GMP kinase</fullName>
    </alternativeName>
</protein>
<keyword evidence="6 9" id="KW-0418">Kinase</keyword>
<reference evidence="12" key="1">
    <citation type="journal article" date="2013" name="Proc. Natl. Acad. Sci. U.S.A.">
        <title>Improving the coverage of the cyanobacterial phylum using diversity-driven genome sequencing.</title>
        <authorList>
            <person name="Shih P.M."/>
            <person name="Wu D."/>
            <person name="Latifi A."/>
            <person name="Axen S.D."/>
            <person name="Fewer D.P."/>
            <person name="Talla E."/>
            <person name="Calteau A."/>
            <person name="Cai F."/>
            <person name="Tandeau de Marsac N."/>
            <person name="Rippka R."/>
            <person name="Herdman M."/>
            <person name="Sivonen K."/>
            <person name="Coursin T."/>
            <person name="Laurent T."/>
            <person name="Goodwin L."/>
            <person name="Nolan M."/>
            <person name="Davenport K.W."/>
            <person name="Han C.S."/>
            <person name="Rubin E.M."/>
            <person name="Eisen J.A."/>
            <person name="Woyke T."/>
            <person name="Gugger M."/>
            <person name="Kerfeld C.A."/>
        </authorList>
    </citation>
    <scope>NUCLEOTIDE SEQUENCE [LARGE SCALE GENOMIC DNA]</scope>
    <source>
        <strain evidence="12">PCC 10605</strain>
    </source>
</reference>
<evidence type="ECO:0000256" key="8">
    <source>
        <dbReference type="ARBA" id="ARBA00030128"/>
    </source>
</evidence>
<dbReference type="OrthoDB" id="9808150at2"/>
<comment type="function">
    <text evidence="9">Essential for recycling GMP and indirectly, cGMP.</text>
</comment>
<feature type="binding site" evidence="9">
    <location>
        <begin position="15"/>
        <end position="22"/>
    </location>
    <ligand>
        <name>ATP</name>
        <dbReference type="ChEBI" id="CHEBI:30616"/>
    </ligand>
</feature>
<dbReference type="SMART" id="SM00072">
    <property type="entry name" value="GuKc"/>
    <property type="match status" value="1"/>
</dbReference>
<dbReference type="Proteomes" id="UP000010480">
    <property type="component" value="Chromosome"/>
</dbReference>
<evidence type="ECO:0000313" key="11">
    <source>
        <dbReference type="EMBL" id="AFZ54358.1"/>
    </source>
</evidence>
<keyword evidence="7 9" id="KW-0067">ATP-binding</keyword>
<dbReference type="NCBIfam" id="TIGR03263">
    <property type="entry name" value="guanyl_kin"/>
    <property type="match status" value="1"/>
</dbReference>
<evidence type="ECO:0000256" key="3">
    <source>
        <dbReference type="ARBA" id="ARBA00016296"/>
    </source>
</evidence>